<dbReference type="EMBL" id="JADIMQ010000029">
    <property type="protein sequence ID" value="MBO8448036.1"/>
    <property type="molecule type" value="Genomic_DNA"/>
</dbReference>
<keyword evidence="1 4" id="KW-0378">Hydrolase</keyword>
<evidence type="ECO:0000313" key="5">
    <source>
        <dbReference type="Proteomes" id="UP000810252"/>
    </source>
</evidence>
<gene>
    <name evidence="4" type="ORF">IAC29_02045</name>
</gene>
<dbReference type="AlphaFoldDB" id="A0A9D9HE45"/>
<name>A0A9D9HE45_9BACT</name>
<comment type="caution">
    <text evidence="4">The sequence shown here is derived from an EMBL/GenBank/DDBJ whole genome shotgun (WGS) entry which is preliminary data.</text>
</comment>
<organism evidence="4 5">
    <name type="scientific">Candidatus Cryptobacteroides merdigallinarum</name>
    <dbReference type="NCBI Taxonomy" id="2840770"/>
    <lineage>
        <taxon>Bacteria</taxon>
        <taxon>Pseudomonadati</taxon>
        <taxon>Bacteroidota</taxon>
        <taxon>Bacteroidia</taxon>
        <taxon>Bacteroidales</taxon>
        <taxon>Candidatus Cryptobacteroides</taxon>
    </lineage>
</organism>
<feature type="domain" description="BD-FAE-like" evidence="3">
    <location>
        <begin position="47"/>
        <end position="164"/>
    </location>
</feature>
<dbReference type="Gene3D" id="3.40.50.1820">
    <property type="entry name" value="alpha/beta hydrolase"/>
    <property type="match status" value="1"/>
</dbReference>
<reference evidence="4" key="1">
    <citation type="submission" date="2020-10" db="EMBL/GenBank/DDBJ databases">
        <authorList>
            <person name="Gilroy R."/>
        </authorList>
    </citation>
    <scope>NUCLEOTIDE SEQUENCE</scope>
    <source>
        <strain evidence="4">20514</strain>
    </source>
</reference>
<evidence type="ECO:0000256" key="1">
    <source>
        <dbReference type="ARBA" id="ARBA00022801"/>
    </source>
</evidence>
<protein>
    <submittedName>
        <fullName evidence="4">Alpha/beta hydrolase</fullName>
    </submittedName>
</protein>
<dbReference type="InterPro" id="IPR050300">
    <property type="entry name" value="GDXG_lipolytic_enzyme"/>
</dbReference>
<evidence type="ECO:0000313" key="4">
    <source>
        <dbReference type="EMBL" id="MBO8448036.1"/>
    </source>
</evidence>
<reference evidence="4" key="2">
    <citation type="journal article" date="2021" name="PeerJ">
        <title>Extensive microbial diversity within the chicken gut microbiome revealed by metagenomics and culture.</title>
        <authorList>
            <person name="Gilroy R."/>
            <person name="Ravi A."/>
            <person name="Getino M."/>
            <person name="Pursley I."/>
            <person name="Horton D.L."/>
            <person name="Alikhan N.F."/>
            <person name="Baker D."/>
            <person name="Gharbi K."/>
            <person name="Hall N."/>
            <person name="Watson M."/>
            <person name="Adriaenssens E.M."/>
            <person name="Foster-Nyarko E."/>
            <person name="Jarju S."/>
            <person name="Secka A."/>
            <person name="Antonio M."/>
            <person name="Oren A."/>
            <person name="Chaudhuri R.R."/>
            <person name="La Ragione R."/>
            <person name="Hildebrand F."/>
            <person name="Pallen M.J."/>
        </authorList>
    </citation>
    <scope>NUCLEOTIDE SEQUENCE</scope>
    <source>
        <strain evidence="4">20514</strain>
    </source>
</reference>
<keyword evidence="2" id="KW-0732">Signal</keyword>
<sequence>MLKQILTTAAAMAITVSTGAAEKDGTPAIYPDGTYMFAQRDTCELFLDVYNPAEGSTTTVDGKEKPTIIFMFGGGFIEGRRDDPFYTPWYRQMTDNGYRIIAIDYRLGLKGMDKVGIGQVNALDNAIHIAVEDLFSATRYIADNAAELDVDPSNIVISGSSAGAITVMQAEYELCNGTEYTEILPEGFRYSGVMSFSGAILSRHGKLRYGVSPAPTLMLHGTADKLVNYRQIRFFNLGFFGSCKIAERFSRLGYNYNILRFEGCGHEIAGIMEDSTAYQFAFLETNVMAGEKYIVDMTISDPSIEKTGSQSRKELYGNR</sequence>
<proteinExistence type="predicted"/>
<feature type="signal peptide" evidence="2">
    <location>
        <begin position="1"/>
        <end position="20"/>
    </location>
</feature>
<dbReference type="InterPro" id="IPR029058">
    <property type="entry name" value="AB_hydrolase_fold"/>
</dbReference>
<evidence type="ECO:0000259" key="3">
    <source>
        <dbReference type="Pfam" id="PF20434"/>
    </source>
</evidence>
<dbReference type="SUPFAM" id="SSF53474">
    <property type="entry name" value="alpha/beta-Hydrolases"/>
    <property type="match status" value="1"/>
</dbReference>
<dbReference type="GO" id="GO:0016787">
    <property type="term" value="F:hydrolase activity"/>
    <property type="evidence" value="ECO:0007669"/>
    <property type="project" value="UniProtKB-KW"/>
</dbReference>
<dbReference type="Pfam" id="PF20434">
    <property type="entry name" value="BD-FAE"/>
    <property type="match status" value="1"/>
</dbReference>
<dbReference type="Proteomes" id="UP000810252">
    <property type="component" value="Unassembled WGS sequence"/>
</dbReference>
<accession>A0A9D9HE45</accession>
<dbReference type="PANTHER" id="PTHR48081">
    <property type="entry name" value="AB HYDROLASE SUPERFAMILY PROTEIN C4A8.06C"/>
    <property type="match status" value="1"/>
</dbReference>
<dbReference type="InterPro" id="IPR049492">
    <property type="entry name" value="BD-FAE-like_dom"/>
</dbReference>
<evidence type="ECO:0000256" key="2">
    <source>
        <dbReference type="SAM" id="SignalP"/>
    </source>
</evidence>
<feature type="chain" id="PRO_5038515835" evidence="2">
    <location>
        <begin position="21"/>
        <end position="319"/>
    </location>
</feature>